<evidence type="ECO:0008006" key="4">
    <source>
        <dbReference type="Google" id="ProtNLM"/>
    </source>
</evidence>
<name>A0ABW5QKA3_9HYPH</name>
<organism evidence="2 3">
    <name type="scientific">Devosia albogilva</name>
    <dbReference type="NCBI Taxonomy" id="429726"/>
    <lineage>
        <taxon>Bacteria</taxon>
        <taxon>Pseudomonadati</taxon>
        <taxon>Pseudomonadota</taxon>
        <taxon>Alphaproteobacteria</taxon>
        <taxon>Hyphomicrobiales</taxon>
        <taxon>Devosiaceae</taxon>
        <taxon>Devosia</taxon>
    </lineage>
</organism>
<sequence length="45" mass="5394">MKHQDFSLYQGLPDAPLPMPKQRLERQRGSIFDLLRSMLLVWQRP</sequence>
<evidence type="ECO:0000256" key="1">
    <source>
        <dbReference type="SAM" id="MobiDB-lite"/>
    </source>
</evidence>
<reference evidence="3" key="1">
    <citation type="journal article" date="2019" name="Int. J. Syst. Evol. Microbiol.">
        <title>The Global Catalogue of Microorganisms (GCM) 10K type strain sequencing project: providing services to taxonomists for standard genome sequencing and annotation.</title>
        <authorList>
            <consortium name="The Broad Institute Genomics Platform"/>
            <consortium name="The Broad Institute Genome Sequencing Center for Infectious Disease"/>
            <person name="Wu L."/>
            <person name="Ma J."/>
        </authorList>
    </citation>
    <scope>NUCLEOTIDE SEQUENCE [LARGE SCALE GENOMIC DNA]</scope>
    <source>
        <strain evidence="3">CCM 7427</strain>
    </source>
</reference>
<dbReference type="EMBL" id="JBHUNP010000001">
    <property type="protein sequence ID" value="MFD2648149.1"/>
    <property type="molecule type" value="Genomic_DNA"/>
</dbReference>
<accession>A0ABW5QKA3</accession>
<evidence type="ECO:0000313" key="3">
    <source>
        <dbReference type="Proteomes" id="UP001597521"/>
    </source>
</evidence>
<comment type="caution">
    <text evidence="2">The sequence shown here is derived from an EMBL/GenBank/DDBJ whole genome shotgun (WGS) entry which is preliminary data.</text>
</comment>
<feature type="region of interest" description="Disordered" evidence="1">
    <location>
        <begin position="1"/>
        <end position="20"/>
    </location>
</feature>
<proteinExistence type="predicted"/>
<gene>
    <name evidence="2" type="ORF">ACFSX5_10140</name>
</gene>
<dbReference type="RefSeq" id="WP_386833235.1">
    <property type="nucleotide sequence ID" value="NZ_JBHUNP010000001.1"/>
</dbReference>
<keyword evidence="3" id="KW-1185">Reference proteome</keyword>
<dbReference type="Proteomes" id="UP001597521">
    <property type="component" value="Unassembled WGS sequence"/>
</dbReference>
<evidence type="ECO:0000313" key="2">
    <source>
        <dbReference type="EMBL" id="MFD2648149.1"/>
    </source>
</evidence>
<protein>
    <recommendedName>
        <fullName evidence="4">Transposase</fullName>
    </recommendedName>
</protein>